<evidence type="ECO:0000256" key="1">
    <source>
        <dbReference type="ARBA" id="ARBA00004604"/>
    </source>
</evidence>
<dbReference type="GO" id="GO:0005730">
    <property type="term" value="C:nucleolus"/>
    <property type="evidence" value="ECO:0007669"/>
    <property type="project" value="UniProtKB-SubCell"/>
</dbReference>
<comment type="function">
    <text evidence="5">Required for synthesis of 60S ribosomal subunits and the transport of pre-ribosomes from the nucleoplasm to the cytoplasm.</text>
</comment>
<evidence type="ECO:0000256" key="2">
    <source>
        <dbReference type="ARBA" id="ARBA00007797"/>
    </source>
</evidence>
<keyword evidence="10" id="KW-1185">Reference proteome</keyword>
<evidence type="ECO:0000313" key="9">
    <source>
        <dbReference type="EMBL" id="KAF5358193.1"/>
    </source>
</evidence>
<evidence type="ECO:0000313" key="10">
    <source>
        <dbReference type="Proteomes" id="UP000559027"/>
    </source>
</evidence>
<feature type="region of interest" description="Disordered" evidence="6">
    <location>
        <begin position="1"/>
        <end position="69"/>
    </location>
</feature>
<organism evidence="9 10">
    <name type="scientific">Leucocoprinus leucothites</name>
    <dbReference type="NCBI Taxonomy" id="201217"/>
    <lineage>
        <taxon>Eukaryota</taxon>
        <taxon>Fungi</taxon>
        <taxon>Dikarya</taxon>
        <taxon>Basidiomycota</taxon>
        <taxon>Agaricomycotina</taxon>
        <taxon>Agaricomycetes</taxon>
        <taxon>Agaricomycetidae</taxon>
        <taxon>Agaricales</taxon>
        <taxon>Agaricineae</taxon>
        <taxon>Agaricaceae</taxon>
        <taxon>Leucocoprinus</taxon>
    </lineage>
</organism>
<evidence type="ECO:0000259" key="8">
    <source>
        <dbReference type="Pfam" id="PF07540"/>
    </source>
</evidence>
<dbReference type="Proteomes" id="UP000559027">
    <property type="component" value="Unassembled WGS sequence"/>
</dbReference>
<reference evidence="9 10" key="1">
    <citation type="journal article" date="2020" name="ISME J.">
        <title>Uncovering the hidden diversity of litter-decomposition mechanisms in mushroom-forming fungi.</title>
        <authorList>
            <person name="Floudas D."/>
            <person name="Bentzer J."/>
            <person name="Ahren D."/>
            <person name="Johansson T."/>
            <person name="Persson P."/>
            <person name="Tunlid A."/>
        </authorList>
    </citation>
    <scope>NUCLEOTIDE SEQUENCE [LARGE SCALE GENOMIC DNA]</scope>
    <source>
        <strain evidence="9 10">CBS 146.42</strain>
    </source>
</reference>
<dbReference type="GO" id="GO:0042254">
    <property type="term" value="P:ribosome biogenesis"/>
    <property type="evidence" value="ECO:0007669"/>
    <property type="project" value="UniProtKB-KW"/>
</dbReference>
<comment type="caution">
    <text evidence="9">The sequence shown here is derived from an EMBL/GenBank/DDBJ whole genome shotgun (WGS) entry which is preliminary data.</text>
</comment>
<evidence type="ECO:0000256" key="4">
    <source>
        <dbReference type="ARBA" id="ARBA00023242"/>
    </source>
</evidence>
<feature type="compositionally biased region" description="Acidic residues" evidence="6">
    <location>
        <begin position="219"/>
        <end position="230"/>
    </location>
</feature>
<dbReference type="Pfam" id="PF07540">
    <property type="entry name" value="NOC3p"/>
    <property type="match status" value="1"/>
</dbReference>
<feature type="compositionally biased region" description="Basic and acidic residues" evidence="6">
    <location>
        <begin position="43"/>
        <end position="53"/>
    </location>
</feature>
<feature type="region of interest" description="Disordered" evidence="6">
    <location>
        <begin position="487"/>
        <end position="543"/>
    </location>
</feature>
<feature type="compositionally biased region" description="Basic and acidic residues" evidence="6">
    <location>
        <begin position="487"/>
        <end position="500"/>
    </location>
</feature>
<evidence type="ECO:0000259" key="7">
    <source>
        <dbReference type="Pfam" id="PF03914"/>
    </source>
</evidence>
<comment type="subcellular location">
    <subcellularLocation>
        <location evidence="1 5">Nucleus</location>
        <location evidence="1 5">Nucleolus</location>
    </subcellularLocation>
</comment>
<keyword evidence="4" id="KW-0539">Nucleus</keyword>
<dbReference type="InterPro" id="IPR011501">
    <property type="entry name" value="Noc3_N"/>
</dbReference>
<protein>
    <recommendedName>
        <fullName evidence="5">Nucleolar complex-associated protein 3</fullName>
    </recommendedName>
</protein>
<feature type="region of interest" description="Disordered" evidence="6">
    <location>
        <begin position="673"/>
        <end position="719"/>
    </location>
</feature>
<dbReference type="GO" id="GO:0006270">
    <property type="term" value="P:DNA replication initiation"/>
    <property type="evidence" value="ECO:0007669"/>
    <property type="project" value="TreeGrafter"/>
</dbReference>
<dbReference type="PIRSF" id="PIRSF028977">
    <property type="entry name" value="Nucleolar_complex_p3"/>
    <property type="match status" value="1"/>
</dbReference>
<comment type="similarity">
    <text evidence="2 5">Belongs to the CBF/MAK21 family.</text>
</comment>
<proteinExistence type="inferred from homology"/>
<evidence type="ECO:0000256" key="5">
    <source>
        <dbReference type="PIRNR" id="PIRNR028977"/>
    </source>
</evidence>
<keyword evidence="5" id="KW-0690">Ribosome biogenesis</keyword>
<feature type="domain" description="Nucleolar complex-associated protein 3 N-terminal" evidence="8">
    <location>
        <begin position="270"/>
        <end position="372"/>
    </location>
</feature>
<feature type="region of interest" description="Disordered" evidence="6">
    <location>
        <begin position="100"/>
        <end position="188"/>
    </location>
</feature>
<dbReference type="GO" id="GO:0003682">
    <property type="term" value="F:chromatin binding"/>
    <property type="evidence" value="ECO:0007669"/>
    <property type="project" value="TreeGrafter"/>
</dbReference>
<dbReference type="OrthoDB" id="10263597at2759"/>
<dbReference type="InterPro" id="IPR005612">
    <property type="entry name" value="CCAAT-binding_factor"/>
</dbReference>
<evidence type="ECO:0000256" key="3">
    <source>
        <dbReference type="ARBA" id="ARBA00023054"/>
    </source>
</evidence>
<feature type="compositionally biased region" description="Basic and acidic residues" evidence="6">
    <location>
        <begin position="524"/>
        <end position="543"/>
    </location>
</feature>
<feature type="region of interest" description="Disordered" evidence="6">
    <location>
        <begin position="215"/>
        <end position="236"/>
    </location>
</feature>
<dbReference type="Pfam" id="PF03914">
    <property type="entry name" value="CBF"/>
    <property type="match status" value="1"/>
</dbReference>
<dbReference type="EMBL" id="JAACJO010000005">
    <property type="protein sequence ID" value="KAF5358193.1"/>
    <property type="molecule type" value="Genomic_DNA"/>
</dbReference>
<dbReference type="AlphaFoldDB" id="A0A8H5LIE3"/>
<feature type="compositionally biased region" description="Low complexity" evidence="6">
    <location>
        <begin position="134"/>
        <end position="148"/>
    </location>
</feature>
<dbReference type="InterPro" id="IPR016903">
    <property type="entry name" value="Nucleolar_cplx-assoc_3"/>
</dbReference>
<feature type="compositionally biased region" description="Basic residues" evidence="6">
    <location>
        <begin position="514"/>
        <end position="523"/>
    </location>
</feature>
<name>A0A8H5LIE3_9AGAR</name>
<gene>
    <name evidence="9" type="ORF">D9756_001602</name>
</gene>
<dbReference type="PANTHER" id="PTHR14428:SF5">
    <property type="entry name" value="NUCLEOLAR COMPLEX PROTEIN 3 HOMOLOG"/>
    <property type="match status" value="1"/>
</dbReference>
<feature type="compositionally biased region" description="Low complexity" evidence="6">
    <location>
        <begin position="673"/>
        <end position="696"/>
    </location>
</feature>
<evidence type="ECO:0000256" key="6">
    <source>
        <dbReference type="SAM" id="MobiDB-lite"/>
    </source>
</evidence>
<feature type="domain" description="CCAAT-binding factor" evidence="7">
    <location>
        <begin position="629"/>
        <end position="842"/>
    </location>
</feature>
<feature type="compositionally biased region" description="Basic residues" evidence="6">
    <location>
        <begin position="1"/>
        <end position="22"/>
    </location>
</feature>
<keyword evidence="3" id="KW-0175">Coiled coil</keyword>
<sequence length="854" mass="94955">MPAKGKRPAKPTRHVPTKKRKIGHGDASALSKNRKSAGGKASKGKEKAFDRKYIPIPHTGASDDDELEGFELSGQDMDILHNASFLKDLDQRSIARSKKELNRLHQLNKPARAARKHDDLPSLNSSDEEDSESEGAPSAGSSSEGFEGIPTSEDEANPSALESDSDAEMPYEQLPRKRRHSWDDEDEAGTKKIKGLPIKLLDGTIRKSTKMFIMSDSEQSSDEESEEEEASLPRELETHVEDVATGARFGRAAVVDIIGKSSRRERVEAAKEQIASICQEILAEPENSLGLLRRLHSFSLREITTPTQPKPIPNDPIIRKLTFLSQLAVFKDIIPGFRIRPLTDKEKAEKVSSMVARTREWEQGLVSVYQSYLRSLETEIKEQTELAEAALSCMCTLLAEVTHFNFSVNLISCIVARLSRKSWDKSSELCISTIIKVFREDLASSPSLEIVRMLNRMVKERRFAIHPNVLSCLLHLRLRTELGVRASDTKAEKGAQDSRDRRHRKGKKADQPHLSKKAKKAQKEKKEIEKEMREAEAEIDKEERAATQTETLKLLFALYFRILKQPRPSPLLPAALTGIAKFAHLVNIDFFRDLMKVLKVLITLETEDISDAEEAVEPVKEQNNTRHRLLCIVTAFDLLSGQGEALDIDLSDFITQLYGMILPLTLVNDIESVAPSSSTSTPSNPTAHTTSAHSTSNDSKNRKNHSTTPTNLVVSSSSPLTITPPPSISDLLFRALHTVFSPRTGGGVAAPPWRSAAFSKRLLTAALHWPPGSALRTLDLIHDLIAKYPKLEALLSTEDRIFDGIYRADVDDPQLCHPYGTAFWELQTLATSHLDPRVRTAAKKLLNYSPAGAS</sequence>
<accession>A0A8H5LIE3</accession>
<dbReference type="PANTHER" id="PTHR14428">
    <property type="entry name" value="NUCLEOLAR COMPLEX PROTEIN 3"/>
    <property type="match status" value="1"/>
</dbReference>